<reference evidence="4 5" key="1">
    <citation type="submission" date="2019-05" db="EMBL/GenBank/DDBJ databases">
        <title>Draft Genome Sequences of Six Type Strains of the Genus Massilia.</title>
        <authorList>
            <person name="Miess H."/>
            <person name="Frediansyhah A."/>
            <person name="Gross H."/>
        </authorList>
    </citation>
    <scope>NUCLEOTIDE SEQUENCE [LARGE SCALE GENOMIC DNA]</scope>
    <source>
        <strain evidence="4 5">DSMZ 26121</strain>
    </source>
</reference>
<feature type="signal peptide" evidence="3">
    <location>
        <begin position="1"/>
        <end position="25"/>
    </location>
</feature>
<sequence length="258" mass="28159">MLTLKSTVRYVMPAAFLLAAAAAGAKPYCGDLTNAIGPFDYREAPPDALYLVEMAHYTEEVAAGVKGNTGAIGGDLDYTLRAFPNHVKALTTMAMTAARMKVNQLPSARYPVECYFERAVRFKPDDGMAWGAYGKYLYGAGQEERAMPLLKKAYDMAPDNPSVNYNLGIAYFRAKQYDLAVKHAKVAYQHDFPFDGLRNMLVGARKWDGKVEPLPGKKNESGGEEDEAAKTTRETAPETSPETAPKTAPNTTPDTAAR</sequence>
<feature type="chain" id="PRO_5047348409" evidence="3">
    <location>
        <begin position="26"/>
        <end position="258"/>
    </location>
</feature>
<evidence type="ECO:0000256" key="3">
    <source>
        <dbReference type="SAM" id="SignalP"/>
    </source>
</evidence>
<dbReference type="InterPro" id="IPR019734">
    <property type="entry name" value="TPR_rpt"/>
</dbReference>
<dbReference type="InterPro" id="IPR011990">
    <property type="entry name" value="TPR-like_helical_dom_sf"/>
</dbReference>
<name>A0ABX5ULS5_9BURK</name>
<feature type="compositionally biased region" description="Basic and acidic residues" evidence="2">
    <location>
        <begin position="209"/>
        <end position="221"/>
    </location>
</feature>
<evidence type="ECO:0000313" key="4">
    <source>
        <dbReference type="EMBL" id="QCP12747.1"/>
    </source>
</evidence>
<dbReference type="Pfam" id="PF14559">
    <property type="entry name" value="TPR_19"/>
    <property type="match status" value="1"/>
</dbReference>
<feature type="region of interest" description="Disordered" evidence="2">
    <location>
        <begin position="209"/>
        <end position="258"/>
    </location>
</feature>
<dbReference type="SUPFAM" id="SSF48452">
    <property type="entry name" value="TPR-like"/>
    <property type="match status" value="1"/>
</dbReference>
<feature type="repeat" description="TPR" evidence="1">
    <location>
        <begin position="127"/>
        <end position="160"/>
    </location>
</feature>
<organism evidence="4 5">
    <name type="scientific">Pseudoduganella umbonata</name>
    <dbReference type="NCBI Taxonomy" id="864828"/>
    <lineage>
        <taxon>Bacteria</taxon>
        <taxon>Pseudomonadati</taxon>
        <taxon>Pseudomonadota</taxon>
        <taxon>Betaproteobacteria</taxon>
        <taxon>Burkholderiales</taxon>
        <taxon>Oxalobacteraceae</taxon>
        <taxon>Telluria group</taxon>
        <taxon>Pseudoduganella</taxon>
    </lineage>
</organism>
<accession>A0ABX5ULS5</accession>
<protein>
    <submittedName>
        <fullName evidence="4">Tetratricopeptide repeat protein</fullName>
    </submittedName>
</protein>
<evidence type="ECO:0000256" key="2">
    <source>
        <dbReference type="SAM" id="MobiDB-lite"/>
    </source>
</evidence>
<dbReference type="PROSITE" id="PS50005">
    <property type="entry name" value="TPR"/>
    <property type="match status" value="1"/>
</dbReference>
<evidence type="ECO:0000256" key="1">
    <source>
        <dbReference type="PROSITE-ProRule" id="PRU00339"/>
    </source>
</evidence>
<keyword evidence="3" id="KW-0732">Signal</keyword>
<keyword evidence="1" id="KW-0802">TPR repeat</keyword>
<gene>
    <name evidence="4" type="ORF">FCL38_21610</name>
</gene>
<feature type="compositionally biased region" description="Polar residues" evidence="2">
    <location>
        <begin position="237"/>
        <end position="258"/>
    </location>
</feature>
<dbReference type="EMBL" id="CP040017">
    <property type="protein sequence ID" value="QCP12747.1"/>
    <property type="molecule type" value="Genomic_DNA"/>
</dbReference>
<evidence type="ECO:0000313" key="5">
    <source>
        <dbReference type="Proteomes" id="UP000298763"/>
    </source>
</evidence>
<proteinExistence type="predicted"/>
<dbReference type="Gene3D" id="1.25.40.10">
    <property type="entry name" value="Tetratricopeptide repeat domain"/>
    <property type="match status" value="1"/>
</dbReference>
<keyword evidence="5" id="KW-1185">Reference proteome</keyword>
<dbReference type="Proteomes" id="UP000298763">
    <property type="component" value="Chromosome"/>
</dbReference>